<dbReference type="AlphaFoldDB" id="A0A1V4JE19"/>
<protein>
    <submittedName>
        <fullName evidence="1">Uncharacterized protein</fullName>
    </submittedName>
</protein>
<proteinExistence type="predicted"/>
<dbReference type="Proteomes" id="UP000190648">
    <property type="component" value="Unassembled WGS sequence"/>
</dbReference>
<reference evidence="1 2" key="1">
    <citation type="submission" date="2016-02" db="EMBL/GenBank/DDBJ databases">
        <title>Band-tailed pigeon sequencing and assembly.</title>
        <authorList>
            <person name="Soares A.E."/>
            <person name="Novak B.J."/>
            <person name="Rice E.S."/>
            <person name="O'Connell B."/>
            <person name="Chang D."/>
            <person name="Weber S."/>
            <person name="Shapiro B."/>
        </authorList>
    </citation>
    <scope>NUCLEOTIDE SEQUENCE [LARGE SCALE GENOMIC DNA]</scope>
    <source>
        <strain evidence="1">BTP2013</strain>
        <tissue evidence="1">Blood</tissue>
    </source>
</reference>
<name>A0A1V4JE19_PATFA</name>
<evidence type="ECO:0000313" key="1">
    <source>
        <dbReference type="EMBL" id="OPJ70421.1"/>
    </source>
</evidence>
<keyword evidence="2" id="KW-1185">Reference proteome</keyword>
<gene>
    <name evidence="1" type="ORF">AV530_019566</name>
</gene>
<evidence type="ECO:0000313" key="2">
    <source>
        <dbReference type="Proteomes" id="UP000190648"/>
    </source>
</evidence>
<accession>A0A1V4JE19</accession>
<dbReference type="EMBL" id="LSYS01007908">
    <property type="protein sequence ID" value="OPJ70421.1"/>
    <property type="molecule type" value="Genomic_DNA"/>
</dbReference>
<sequence>MSCKVNLAEMMGSRTELLSSLLKVYLCLDEMGSNFQISVHLMDVEGKPGETRTPHQKQAAFLLLVYRKSPLSRCDSNSKTYFMVPSREEAVCWKFQGPV</sequence>
<comment type="caution">
    <text evidence="1">The sequence shown here is derived from an EMBL/GenBank/DDBJ whole genome shotgun (WGS) entry which is preliminary data.</text>
</comment>
<organism evidence="1 2">
    <name type="scientific">Patagioenas fasciata monilis</name>
    <dbReference type="NCBI Taxonomy" id="372326"/>
    <lineage>
        <taxon>Eukaryota</taxon>
        <taxon>Metazoa</taxon>
        <taxon>Chordata</taxon>
        <taxon>Craniata</taxon>
        <taxon>Vertebrata</taxon>
        <taxon>Euteleostomi</taxon>
        <taxon>Archelosauria</taxon>
        <taxon>Archosauria</taxon>
        <taxon>Dinosauria</taxon>
        <taxon>Saurischia</taxon>
        <taxon>Theropoda</taxon>
        <taxon>Coelurosauria</taxon>
        <taxon>Aves</taxon>
        <taxon>Neognathae</taxon>
        <taxon>Neoaves</taxon>
        <taxon>Columbimorphae</taxon>
        <taxon>Columbiformes</taxon>
        <taxon>Columbidae</taxon>
        <taxon>Patagioenas</taxon>
    </lineage>
</organism>